<feature type="region of interest" description="Disordered" evidence="5">
    <location>
        <begin position="282"/>
        <end position="302"/>
    </location>
</feature>
<dbReference type="Pfam" id="PF03466">
    <property type="entry name" value="LysR_substrate"/>
    <property type="match status" value="1"/>
</dbReference>
<evidence type="ECO:0000313" key="8">
    <source>
        <dbReference type="Proteomes" id="UP000633205"/>
    </source>
</evidence>
<evidence type="ECO:0000256" key="2">
    <source>
        <dbReference type="ARBA" id="ARBA00023015"/>
    </source>
</evidence>
<dbReference type="PROSITE" id="PS50931">
    <property type="entry name" value="HTH_LYSR"/>
    <property type="match status" value="1"/>
</dbReference>
<evidence type="ECO:0000256" key="4">
    <source>
        <dbReference type="ARBA" id="ARBA00023163"/>
    </source>
</evidence>
<dbReference type="PANTHER" id="PTHR30346">
    <property type="entry name" value="TRANSCRIPTIONAL DUAL REGULATOR HCAR-RELATED"/>
    <property type="match status" value="1"/>
</dbReference>
<comment type="similarity">
    <text evidence="1">Belongs to the LysR transcriptional regulatory family.</text>
</comment>
<dbReference type="PANTHER" id="PTHR30346:SF30">
    <property type="entry name" value="SMALL NEUTRAL PROTEASE REGULATORY PROTEIN"/>
    <property type="match status" value="1"/>
</dbReference>
<reference evidence="7" key="1">
    <citation type="journal article" date="2014" name="Int. J. Syst. Evol. Microbiol.">
        <title>Complete genome sequence of Corynebacterium casei LMG S-19264T (=DSM 44701T), isolated from a smear-ripened cheese.</title>
        <authorList>
            <consortium name="US DOE Joint Genome Institute (JGI-PGF)"/>
            <person name="Walter F."/>
            <person name="Albersmeier A."/>
            <person name="Kalinowski J."/>
            <person name="Ruckert C."/>
        </authorList>
    </citation>
    <scope>NUCLEOTIDE SEQUENCE</scope>
    <source>
        <strain evidence="7">CGMCC 1.15152</strain>
    </source>
</reference>
<dbReference type="InterPro" id="IPR036390">
    <property type="entry name" value="WH_DNA-bd_sf"/>
</dbReference>
<dbReference type="Proteomes" id="UP000633205">
    <property type="component" value="Unassembled WGS sequence"/>
</dbReference>
<dbReference type="PRINTS" id="PR00039">
    <property type="entry name" value="HTHLYSR"/>
</dbReference>
<dbReference type="Pfam" id="PF00126">
    <property type="entry name" value="HTH_1"/>
    <property type="match status" value="1"/>
</dbReference>
<dbReference type="InterPro" id="IPR036388">
    <property type="entry name" value="WH-like_DNA-bd_sf"/>
</dbReference>
<evidence type="ECO:0000256" key="1">
    <source>
        <dbReference type="ARBA" id="ARBA00009437"/>
    </source>
</evidence>
<dbReference type="Gene3D" id="1.10.10.10">
    <property type="entry name" value="Winged helix-like DNA-binding domain superfamily/Winged helix DNA-binding domain"/>
    <property type="match status" value="1"/>
</dbReference>
<dbReference type="InterPro" id="IPR000847">
    <property type="entry name" value="LysR_HTH_N"/>
</dbReference>
<dbReference type="Gene3D" id="3.40.190.290">
    <property type="match status" value="1"/>
</dbReference>
<sequence length="302" mass="32240">MRYVVAVAEARSFTRAAERCHVVQSALSHQVKALETELGVRLFARTSRRVDVTAAGEAFVEAARQSLAAADRAVADAAEASGRIRGTLTVGVIPTVTAIDIPAALSAFRRAHPSVQMRLRGGGSHEFIAAIASGDMDVAVLGLPDSMTPAGVATRVLARERLVAVVSTGHRLAERRRVRLEDLADERFVDFPAGTPGRIPSDLAFREAGIPREVAFEAMSLDLILDLVRHDLVIALLSPEVVPERAGLRTISVIGGPTRIEYLAWSDFNPTPATRAFLDTLEPAPPSANAPKTAREGAFVEG</sequence>
<name>A0A916YDD7_9MICO</name>
<dbReference type="GO" id="GO:0003700">
    <property type="term" value="F:DNA-binding transcription factor activity"/>
    <property type="evidence" value="ECO:0007669"/>
    <property type="project" value="InterPro"/>
</dbReference>
<dbReference type="GO" id="GO:0032993">
    <property type="term" value="C:protein-DNA complex"/>
    <property type="evidence" value="ECO:0007669"/>
    <property type="project" value="TreeGrafter"/>
</dbReference>
<dbReference type="SUPFAM" id="SSF46785">
    <property type="entry name" value="Winged helix' DNA-binding domain"/>
    <property type="match status" value="1"/>
</dbReference>
<comment type="caution">
    <text evidence="7">The sequence shown here is derived from an EMBL/GenBank/DDBJ whole genome shotgun (WGS) entry which is preliminary data.</text>
</comment>
<keyword evidence="3" id="KW-0238">DNA-binding</keyword>
<protein>
    <submittedName>
        <fullName evidence="7">LysR family transcriptional regulator</fullName>
    </submittedName>
</protein>
<evidence type="ECO:0000313" key="7">
    <source>
        <dbReference type="EMBL" id="GGD40238.1"/>
    </source>
</evidence>
<evidence type="ECO:0000256" key="5">
    <source>
        <dbReference type="SAM" id="MobiDB-lite"/>
    </source>
</evidence>
<keyword evidence="2" id="KW-0805">Transcription regulation</keyword>
<gene>
    <name evidence="7" type="ORF">GCM10010915_21270</name>
</gene>
<feature type="domain" description="HTH lysR-type" evidence="6">
    <location>
        <begin position="1"/>
        <end position="53"/>
    </location>
</feature>
<evidence type="ECO:0000256" key="3">
    <source>
        <dbReference type="ARBA" id="ARBA00023125"/>
    </source>
</evidence>
<proteinExistence type="inferred from homology"/>
<keyword evidence="4" id="KW-0804">Transcription</keyword>
<dbReference type="SUPFAM" id="SSF53850">
    <property type="entry name" value="Periplasmic binding protein-like II"/>
    <property type="match status" value="1"/>
</dbReference>
<evidence type="ECO:0000259" key="6">
    <source>
        <dbReference type="PROSITE" id="PS50931"/>
    </source>
</evidence>
<dbReference type="AlphaFoldDB" id="A0A916YDD7"/>
<dbReference type="GO" id="GO:0003677">
    <property type="term" value="F:DNA binding"/>
    <property type="evidence" value="ECO:0007669"/>
    <property type="project" value="UniProtKB-KW"/>
</dbReference>
<dbReference type="InterPro" id="IPR005119">
    <property type="entry name" value="LysR_subst-bd"/>
</dbReference>
<keyword evidence="8" id="KW-1185">Reference proteome</keyword>
<organism evidence="7 8">
    <name type="scientific">Microbacterium faecale</name>
    <dbReference type="NCBI Taxonomy" id="1804630"/>
    <lineage>
        <taxon>Bacteria</taxon>
        <taxon>Bacillati</taxon>
        <taxon>Actinomycetota</taxon>
        <taxon>Actinomycetes</taxon>
        <taxon>Micrococcales</taxon>
        <taxon>Microbacteriaceae</taxon>
        <taxon>Microbacterium</taxon>
    </lineage>
</organism>
<accession>A0A916YDD7</accession>
<dbReference type="CDD" id="cd08436">
    <property type="entry name" value="PBP2_LTTR_like_3"/>
    <property type="match status" value="1"/>
</dbReference>
<dbReference type="FunFam" id="1.10.10.10:FF:000001">
    <property type="entry name" value="LysR family transcriptional regulator"/>
    <property type="match status" value="1"/>
</dbReference>
<reference evidence="7" key="2">
    <citation type="submission" date="2020-09" db="EMBL/GenBank/DDBJ databases">
        <authorList>
            <person name="Sun Q."/>
            <person name="Zhou Y."/>
        </authorList>
    </citation>
    <scope>NUCLEOTIDE SEQUENCE</scope>
    <source>
        <strain evidence="7">CGMCC 1.15152</strain>
    </source>
</reference>
<dbReference type="EMBL" id="BMHO01000001">
    <property type="protein sequence ID" value="GGD40238.1"/>
    <property type="molecule type" value="Genomic_DNA"/>
</dbReference>